<name>A0A379YB48_9GAMM</name>
<evidence type="ECO:0000313" key="1">
    <source>
        <dbReference type="EMBL" id="SUI43136.1"/>
    </source>
</evidence>
<dbReference type="EMBL" id="UGYN01000002">
    <property type="protein sequence ID" value="SUI43136.1"/>
    <property type="molecule type" value="Genomic_DNA"/>
</dbReference>
<dbReference type="Proteomes" id="UP000255529">
    <property type="component" value="Unassembled WGS sequence"/>
</dbReference>
<protein>
    <submittedName>
        <fullName evidence="1">Uncharacterized protein</fullName>
    </submittedName>
</protein>
<proteinExistence type="predicted"/>
<evidence type="ECO:0000313" key="2">
    <source>
        <dbReference type="Proteomes" id="UP000255529"/>
    </source>
</evidence>
<accession>A0A379YB48</accession>
<reference evidence="1 2" key="1">
    <citation type="submission" date="2018-06" db="EMBL/GenBank/DDBJ databases">
        <authorList>
            <consortium name="Pathogen Informatics"/>
            <person name="Doyle S."/>
        </authorList>
    </citation>
    <scope>NUCLEOTIDE SEQUENCE [LARGE SCALE GENOMIC DNA]</scope>
    <source>
        <strain evidence="1 2">NCTC11544</strain>
    </source>
</reference>
<sequence length="103" mass="12282">MYNYRIKFNSKDRNSESEIHSILNVLKINIKEYLGQQFDKQTIDDLFVIEKFKELDKINDLPKNDKVAYEACYMFIQASEILENKEKQDKKPLVYPPTKTDND</sequence>
<gene>
    <name evidence="1" type="ORF">NCTC11544_00087</name>
</gene>
<dbReference type="AlphaFoldDB" id="A0A379YB48"/>
<organism evidence="1 2">
    <name type="scientific">Serratia quinivorans</name>
    <dbReference type="NCBI Taxonomy" id="137545"/>
    <lineage>
        <taxon>Bacteria</taxon>
        <taxon>Pseudomonadati</taxon>
        <taxon>Pseudomonadota</taxon>
        <taxon>Gammaproteobacteria</taxon>
        <taxon>Enterobacterales</taxon>
        <taxon>Yersiniaceae</taxon>
        <taxon>Serratia</taxon>
    </lineage>
</organism>